<evidence type="ECO:0000313" key="3">
    <source>
        <dbReference type="Proteomes" id="UP000244855"/>
    </source>
</evidence>
<evidence type="ECO:0000313" key="2">
    <source>
        <dbReference type="EMBL" id="PVI04019.1"/>
    </source>
</evidence>
<dbReference type="AlphaFoldDB" id="A0A2V1E179"/>
<dbReference type="Gene3D" id="3.80.10.10">
    <property type="entry name" value="Ribonuclease Inhibitor"/>
    <property type="match status" value="1"/>
</dbReference>
<reference evidence="2 3" key="1">
    <citation type="journal article" date="2018" name="Sci. Rep.">
        <title>Comparative genomics provides insights into the lifestyle and reveals functional heterogeneity of dark septate endophytic fungi.</title>
        <authorList>
            <person name="Knapp D.G."/>
            <person name="Nemeth J.B."/>
            <person name="Barry K."/>
            <person name="Hainaut M."/>
            <person name="Henrissat B."/>
            <person name="Johnson J."/>
            <person name="Kuo A."/>
            <person name="Lim J.H.P."/>
            <person name="Lipzen A."/>
            <person name="Nolan M."/>
            <person name="Ohm R.A."/>
            <person name="Tamas L."/>
            <person name="Grigoriev I.V."/>
            <person name="Spatafora J.W."/>
            <person name="Nagy L.G."/>
            <person name="Kovacs G.M."/>
        </authorList>
    </citation>
    <scope>NUCLEOTIDE SEQUENCE [LARGE SCALE GENOMIC DNA]</scope>
    <source>
        <strain evidence="2 3">DSE2036</strain>
    </source>
</reference>
<feature type="compositionally biased region" description="Acidic residues" evidence="1">
    <location>
        <begin position="477"/>
        <end position="494"/>
    </location>
</feature>
<protein>
    <submittedName>
        <fullName evidence="2">Uncharacterized protein</fullName>
    </submittedName>
</protein>
<dbReference type="EMBL" id="KZ805325">
    <property type="protein sequence ID" value="PVI04019.1"/>
    <property type="molecule type" value="Genomic_DNA"/>
</dbReference>
<feature type="region of interest" description="Disordered" evidence="1">
    <location>
        <begin position="470"/>
        <end position="526"/>
    </location>
</feature>
<keyword evidence="3" id="KW-1185">Reference proteome</keyword>
<sequence length="526" mass="60211">MADEPYIYRLPTEILLQIAGYLGATKDQPLRLQDLCRVSKKLLPIAQSELYANAYLPFTCGCHPCVNPAVQLLRTLLQRPDLAAKVKALRFFATNQTITKLYKQKNFRLKSLRDECLWRLTEYGYTSKLDNPWRRCLLNDVESAYVGVLLTLLPNLETLRFQVRETIQGYPSIEPLPAFFGSPVSYPMLANLQKTVKHVGISDIGFLRDTRFKTLKSLDLSYVDWQTLVRMQGPHTIKSAKSIESLCISMSIYVMEDYTNHGTGLSLRSLLEALDCYNVKSLSIKLRDQGEPQGSGEIFDSGELMRSIGVVAARLEKLDIDCDTNQDDHDWEMFLLNCQDPILSFDKFPSLKQLRIPQQLLFTHDHEFGEEVGVQLGELPEKLEHLEILYPDISILEWLEDFTRLEQYSRQRRSLKVLYLQCREDVMIESSAFTASPHPVWSKLPDYGVKCFISEDIDKQARDLEIMFSDHQKGGGDQDEDEDEHDEDEDDEEKSDGSNSDMGMEQGDESKAKTPSLYDPKVADMD</sequence>
<dbReference type="OrthoDB" id="3750626at2759"/>
<accession>A0A2V1E179</accession>
<gene>
    <name evidence="2" type="ORF">DM02DRAFT_586823</name>
</gene>
<evidence type="ECO:0000256" key="1">
    <source>
        <dbReference type="SAM" id="MobiDB-lite"/>
    </source>
</evidence>
<name>A0A2V1E179_9PLEO</name>
<dbReference type="InterPro" id="IPR032675">
    <property type="entry name" value="LRR_dom_sf"/>
</dbReference>
<proteinExistence type="predicted"/>
<organism evidence="2 3">
    <name type="scientific">Periconia macrospinosa</name>
    <dbReference type="NCBI Taxonomy" id="97972"/>
    <lineage>
        <taxon>Eukaryota</taxon>
        <taxon>Fungi</taxon>
        <taxon>Dikarya</taxon>
        <taxon>Ascomycota</taxon>
        <taxon>Pezizomycotina</taxon>
        <taxon>Dothideomycetes</taxon>
        <taxon>Pleosporomycetidae</taxon>
        <taxon>Pleosporales</taxon>
        <taxon>Massarineae</taxon>
        <taxon>Periconiaceae</taxon>
        <taxon>Periconia</taxon>
    </lineage>
</organism>
<dbReference type="Proteomes" id="UP000244855">
    <property type="component" value="Unassembled WGS sequence"/>
</dbReference>
<dbReference type="SUPFAM" id="SSF52047">
    <property type="entry name" value="RNI-like"/>
    <property type="match status" value="1"/>
</dbReference>